<evidence type="ECO:0000256" key="8">
    <source>
        <dbReference type="ARBA" id="ARBA00022741"/>
    </source>
</evidence>
<dbReference type="Proteomes" id="UP001595379">
    <property type="component" value="Unassembled WGS sequence"/>
</dbReference>
<dbReference type="InterPro" id="IPR027417">
    <property type="entry name" value="P-loop_NTPase"/>
</dbReference>
<dbReference type="Pfam" id="PF00005">
    <property type="entry name" value="ABC_tran"/>
    <property type="match status" value="1"/>
</dbReference>
<comment type="subcellular location">
    <subcellularLocation>
        <location evidence="12">Cell inner membrane</location>
        <topology evidence="12">Peripheral membrane protein</topology>
        <orientation evidence="12">Cytoplasmic side</orientation>
    </subcellularLocation>
    <subcellularLocation>
        <location evidence="2">Cell membrane</location>
        <topology evidence="2">Peripheral membrane protein</topology>
    </subcellularLocation>
</comment>
<protein>
    <recommendedName>
        <fullName evidence="4 12">Cell division ATP-binding protein FtsE</fullName>
    </recommendedName>
</protein>
<evidence type="ECO:0000313" key="14">
    <source>
        <dbReference type="EMBL" id="MFC2926687.1"/>
    </source>
</evidence>
<dbReference type="SUPFAM" id="SSF52540">
    <property type="entry name" value="P-loop containing nucleoside triphosphate hydrolases"/>
    <property type="match status" value="1"/>
</dbReference>
<sequence length="240" mass="26516">MPSASPETRADDALESVIRFDGVGMRYGRGPEVLQDISFDLPRGSFQFLTGPSGAGKTSLLKLIYLAQRPSRGLIWHFGRDSSKLHRSDLPDIRRRIGMVFQDFRTLDHLSVFENVALPLRVAGRKRKEYADDVAELIHWVGLGDKMDAHPQTLSGGEQQRVAIARAVVGQPELLVADEPTGNVDPAMARRLLRLFTELNRLGTTILIATHDITLVRALDVPIMSLADGRLSTGRRKASA</sequence>
<dbReference type="PANTHER" id="PTHR24220:SF470">
    <property type="entry name" value="CELL DIVISION ATP-BINDING PROTEIN FTSE"/>
    <property type="match status" value="1"/>
</dbReference>
<dbReference type="InterPro" id="IPR017911">
    <property type="entry name" value="MacB-like_ATP-bd"/>
</dbReference>
<dbReference type="Gene3D" id="3.40.50.300">
    <property type="entry name" value="P-loop containing nucleotide triphosphate hydrolases"/>
    <property type="match status" value="1"/>
</dbReference>
<keyword evidence="7 12" id="KW-0132">Cell division</keyword>
<dbReference type="InterPro" id="IPR003593">
    <property type="entry name" value="AAA+_ATPase"/>
</dbReference>
<dbReference type="CDD" id="cd03255">
    <property type="entry name" value="ABC_MJ0796_LolCDE_FtsE"/>
    <property type="match status" value="1"/>
</dbReference>
<keyword evidence="9 12" id="KW-0067">ATP-binding</keyword>
<dbReference type="EMBL" id="JBHRSV010000020">
    <property type="protein sequence ID" value="MFC2926687.1"/>
    <property type="molecule type" value="Genomic_DNA"/>
</dbReference>
<comment type="subunit">
    <text evidence="12">Homodimer. Forms a membrane-associated complex with FtsX.</text>
</comment>
<dbReference type="GO" id="GO:0005524">
    <property type="term" value="F:ATP binding"/>
    <property type="evidence" value="ECO:0007669"/>
    <property type="project" value="UniProtKB-KW"/>
</dbReference>
<dbReference type="PROSITE" id="PS50893">
    <property type="entry name" value="ABC_TRANSPORTER_2"/>
    <property type="match status" value="1"/>
</dbReference>
<dbReference type="RefSeq" id="WP_380214563.1">
    <property type="nucleotide sequence ID" value="NZ_JBHRSV010000020.1"/>
</dbReference>
<dbReference type="NCBIfam" id="TIGR02673">
    <property type="entry name" value="FtsE"/>
    <property type="match status" value="1"/>
</dbReference>
<dbReference type="PANTHER" id="PTHR24220">
    <property type="entry name" value="IMPORT ATP-BINDING PROTEIN"/>
    <property type="match status" value="1"/>
</dbReference>
<dbReference type="PROSITE" id="PS00211">
    <property type="entry name" value="ABC_TRANSPORTER_1"/>
    <property type="match status" value="1"/>
</dbReference>
<name>A0ABV6ZZ54_9PROT</name>
<feature type="domain" description="ABC transporter" evidence="13">
    <location>
        <begin position="18"/>
        <end position="240"/>
    </location>
</feature>
<dbReference type="InterPro" id="IPR003439">
    <property type="entry name" value="ABC_transporter-like_ATP-bd"/>
</dbReference>
<evidence type="ECO:0000256" key="3">
    <source>
        <dbReference type="ARBA" id="ARBA00005417"/>
    </source>
</evidence>
<accession>A0ABV6ZZ54</accession>
<evidence type="ECO:0000259" key="13">
    <source>
        <dbReference type="PROSITE" id="PS50893"/>
    </source>
</evidence>
<comment type="caution">
    <text evidence="14">The sequence shown here is derived from an EMBL/GenBank/DDBJ whole genome shotgun (WGS) entry which is preliminary data.</text>
</comment>
<evidence type="ECO:0000256" key="6">
    <source>
        <dbReference type="ARBA" id="ARBA00022475"/>
    </source>
</evidence>
<keyword evidence="15" id="KW-1185">Reference proteome</keyword>
<dbReference type="SMART" id="SM00382">
    <property type="entry name" value="AAA"/>
    <property type="match status" value="1"/>
</dbReference>
<dbReference type="GO" id="GO:0051301">
    <property type="term" value="P:cell division"/>
    <property type="evidence" value="ECO:0007669"/>
    <property type="project" value="UniProtKB-KW"/>
</dbReference>
<evidence type="ECO:0000256" key="11">
    <source>
        <dbReference type="ARBA" id="ARBA00023306"/>
    </source>
</evidence>
<comment type="function">
    <text evidence="1">Part of the ABC transporter FtsEX involved in cellular division. Important for assembly or stability of the septal ring.</text>
</comment>
<keyword evidence="10 12" id="KW-0472">Membrane</keyword>
<dbReference type="InterPro" id="IPR005286">
    <property type="entry name" value="Cell_div_FtsE"/>
</dbReference>
<evidence type="ECO:0000256" key="5">
    <source>
        <dbReference type="ARBA" id="ARBA00022448"/>
    </source>
</evidence>
<organism evidence="14 15">
    <name type="scientific">Hyphobacterium vulgare</name>
    <dbReference type="NCBI Taxonomy" id="1736751"/>
    <lineage>
        <taxon>Bacteria</taxon>
        <taxon>Pseudomonadati</taxon>
        <taxon>Pseudomonadota</taxon>
        <taxon>Alphaproteobacteria</taxon>
        <taxon>Maricaulales</taxon>
        <taxon>Maricaulaceae</taxon>
        <taxon>Hyphobacterium</taxon>
    </lineage>
</organism>
<gene>
    <name evidence="12 14" type="primary">ftsE</name>
    <name evidence="14" type="ORF">ACFOOR_11270</name>
</gene>
<evidence type="ECO:0000256" key="2">
    <source>
        <dbReference type="ARBA" id="ARBA00004202"/>
    </source>
</evidence>
<comment type="similarity">
    <text evidence="3 12">Belongs to the ABC transporter superfamily.</text>
</comment>
<evidence type="ECO:0000256" key="12">
    <source>
        <dbReference type="RuleBase" id="RU365094"/>
    </source>
</evidence>
<evidence type="ECO:0000256" key="4">
    <source>
        <dbReference type="ARBA" id="ARBA00020019"/>
    </source>
</evidence>
<proteinExistence type="inferred from homology"/>
<evidence type="ECO:0000256" key="9">
    <source>
        <dbReference type="ARBA" id="ARBA00022840"/>
    </source>
</evidence>
<reference evidence="15" key="1">
    <citation type="journal article" date="2019" name="Int. J. Syst. Evol. Microbiol.">
        <title>The Global Catalogue of Microorganisms (GCM) 10K type strain sequencing project: providing services to taxonomists for standard genome sequencing and annotation.</title>
        <authorList>
            <consortium name="The Broad Institute Genomics Platform"/>
            <consortium name="The Broad Institute Genome Sequencing Center for Infectious Disease"/>
            <person name="Wu L."/>
            <person name="Ma J."/>
        </authorList>
    </citation>
    <scope>NUCLEOTIDE SEQUENCE [LARGE SCALE GENOMIC DNA]</scope>
    <source>
        <strain evidence="15">KCTC 52487</strain>
    </source>
</reference>
<evidence type="ECO:0000313" key="15">
    <source>
        <dbReference type="Proteomes" id="UP001595379"/>
    </source>
</evidence>
<evidence type="ECO:0000256" key="1">
    <source>
        <dbReference type="ARBA" id="ARBA00002579"/>
    </source>
</evidence>
<evidence type="ECO:0000256" key="7">
    <source>
        <dbReference type="ARBA" id="ARBA00022618"/>
    </source>
</evidence>
<dbReference type="InterPro" id="IPR015854">
    <property type="entry name" value="ABC_transpr_LolD-like"/>
</dbReference>
<keyword evidence="8 12" id="KW-0547">Nucleotide-binding</keyword>
<keyword evidence="11 12" id="KW-0131">Cell cycle</keyword>
<dbReference type="InterPro" id="IPR017871">
    <property type="entry name" value="ABC_transporter-like_CS"/>
</dbReference>
<evidence type="ECO:0000256" key="10">
    <source>
        <dbReference type="ARBA" id="ARBA00023136"/>
    </source>
</evidence>
<keyword evidence="5" id="KW-0813">Transport</keyword>
<keyword evidence="6 12" id="KW-1003">Cell membrane</keyword>